<comment type="caution">
    <text evidence="9">The sequence shown here is derived from an EMBL/GenBank/DDBJ whole genome shotgun (WGS) entry which is preliminary data.</text>
</comment>
<feature type="transmembrane region" description="Helical" evidence="7">
    <location>
        <begin position="152"/>
        <end position="173"/>
    </location>
</feature>
<dbReference type="GO" id="GO:0005886">
    <property type="term" value="C:plasma membrane"/>
    <property type="evidence" value="ECO:0007669"/>
    <property type="project" value="UniProtKB-SubCell"/>
</dbReference>
<evidence type="ECO:0000313" key="9">
    <source>
        <dbReference type="EMBL" id="PZX03010.1"/>
    </source>
</evidence>
<feature type="domain" description="Integral membrane bound transporter" evidence="8">
    <location>
        <begin position="354"/>
        <end position="480"/>
    </location>
</feature>
<accession>A0A2W7MD54</accession>
<evidence type="ECO:0000256" key="4">
    <source>
        <dbReference type="ARBA" id="ARBA00022989"/>
    </source>
</evidence>
<evidence type="ECO:0000256" key="5">
    <source>
        <dbReference type="ARBA" id="ARBA00023136"/>
    </source>
</evidence>
<proteinExistence type="inferred from homology"/>
<evidence type="ECO:0000259" key="8">
    <source>
        <dbReference type="Pfam" id="PF13515"/>
    </source>
</evidence>
<feature type="transmembrane region" description="Helical" evidence="7">
    <location>
        <begin position="345"/>
        <end position="362"/>
    </location>
</feature>
<feature type="transmembrane region" description="Helical" evidence="7">
    <location>
        <begin position="394"/>
        <end position="411"/>
    </location>
</feature>
<dbReference type="PANTHER" id="PTHR30509">
    <property type="entry name" value="P-HYDROXYBENZOIC ACID EFFLUX PUMP SUBUNIT-RELATED"/>
    <property type="match status" value="1"/>
</dbReference>
<organism evidence="9 10">
    <name type="scientific">Psychrobacillus insolitus</name>
    <dbReference type="NCBI Taxonomy" id="1461"/>
    <lineage>
        <taxon>Bacteria</taxon>
        <taxon>Bacillati</taxon>
        <taxon>Bacillota</taxon>
        <taxon>Bacilli</taxon>
        <taxon>Bacillales</taxon>
        <taxon>Bacillaceae</taxon>
        <taxon>Psychrobacillus</taxon>
    </lineage>
</organism>
<dbReference type="InterPro" id="IPR049453">
    <property type="entry name" value="Memb_transporter_dom"/>
</dbReference>
<protein>
    <submittedName>
        <fullName evidence="9">Putative membrane protein YccC</fullName>
    </submittedName>
</protein>
<keyword evidence="5 7" id="KW-0472">Membrane</keyword>
<evidence type="ECO:0000256" key="6">
    <source>
        <dbReference type="ARBA" id="ARBA00043993"/>
    </source>
</evidence>
<dbReference type="AlphaFoldDB" id="A0A2W7MD54"/>
<feature type="transmembrane region" description="Helical" evidence="7">
    <location>
        <begin position="368"/>
        <end position="387"/>
    </location>
</feature>
<evidence type="ECO:0000313" key="10">
    <source>
        <dbReference type="Proteomes" id="UP000248646"/>
    </source>
</evidence>
<keyword evidence="10" id="KW-1185">Reference proteome</keyword>
<comment type="subcellular location">
    <subcellularLocation>
        <location evidence="1">Cell membrane</location>
        <topology evidence="1">Multi-pass membrane protein</topology>
    </subcellularLocation>
</comment>
<feature type="transmembrane region" description="Helical" evidence="7">
    <location>
        <begin position="82"/>
        <end position="100"/>
    </location>
</feature>
<dbReference type="Pfam" id="PF13515">
    <property type="entry name" value="FUSC_2"/>
    <property type="match status" value="1"/>
</dbReference>
<gene>
    <name evidence="9" type="ORF">C7437_108107</name>
</gene>
<keyword evidence="2" id="KW-1003">Cell membrane</keyword>
<keyword evidence="4 7" id="KW-1133">Transmembrane helix</keyword>
<dbReference type="EMBL" id="QKZI01000008">
    <property type="protein sequence ID" value="PZX03010.1"/>
    <property type="molecule type" value="Genomic_DNA"/>
</dbReference>
<dbReference type="RefSeq" id="WP_245909302.1">
    <property type="nucleotide sequence ID" value="NZ_QKZI01000008.1"/>
</dbReference>
<dbReference type="PANTHER" id="PTHR30509:SF9">
    <property type="entry name" value="MULTIDRUG RESISTANCE PROTEIN MDTO"/>
    <property type="match status" value="1"/>
</dbReference>
<keyword evidence="3 7" id="KW-0812">Transmembrane</keyword>
<dbReference type="Proteomes" id="UP000248646">
    <property type="component" value="Unassembled WGS sequence"/>
</dbReference>
<feature type="transmembrane region" description="Helical" evidence="7">
    <location>
        <begin position="417"/>
        <end position="443"/>
    </location>
</feature>
<evidence type="ECO:0000256" key="2">
    <source>
        <dbReference type="ARBA" id="ARBA00022475"/>
    </source>
</evidence>
<reference evidence="9 10" key="1">
    <citation type="submission" date="2018-06" db="EMBL/GenBank/DDBJ databases">
        <title>Genomic Encyclopedia of Type Strains, Phase IV (KMG-IV): sequencing the most valuable type-strain genomes for metagenomic binning, comparative biology and taxonomic classification.</title>
        <authorList>
            <person name="Goeker M."/>
        </authorList>
    </citation>
    <scope>NUCLEOTIDE SEQUENCE [LARGE SCALE GENOMIC DNA]</scope>
    <source>
        <strain evidence="9 10">DSM 5</strain>
    </source>
</reference>
<evidence type="ECO:0000256" key="3">
    <source>
        <dbReference type="ARBA" id="ARBA00022692"/>
    </source>
</evidence>
<feature type="transmembrane region" description="Helical" evidence="7">
    <location>
        <begin position="30"/>
        <end position="50"/>
    </location>
</feature>
<feature type="transmembrane region" description="Helical" evidence="7">
    <location>
        <begin position="107"/>
        <end position="140"/>
    </location>
</feature>
<comment type="similarity">
    <text evidence="6">Belongs to the YccS/YhfK family.</text>
</comment>
<evidence type="ECO:0000256" key="1">
    <source>
        <dbReference type="ARBA" id="ARBA00004651"/>
    </source>
</evidence>
<evidence type="ECO:0000256" key="7">
    <source>
        <dbReference type="SAM" id="Phobius"/>
    </source>
</evidence>
<feature type="transmembrane region" description="Helical" evidence="7">
    <location>
        <begin position="57"/>
        <end position="76"/>
    </location>
</feature>
<sequence length="643" mass="70708">MNNKTSESIFSTLLLTIKQAFTVNKNPLPWLKAFSAGVCAGLPVLIGYLLGSLQYGLIAGLGGLTYLYVFNIPYAFRAKKLFFASIGLSIVMALGTLFAPYPFVSAFVVAIIGAIVTFLFGALRVTGPAAIFFVLTFLMATSMPEDPSLAPLRAGLVFLGGAFSWCVGMIGWFHSPHGPEQIAVKKVYVDLAIFMDSIGTKRIDRSKRNIVTSLKAADEILSSGYVPWRVSETFKRLVLLNQQANVIFLNILENIDELEGEVPAELRATIRSISASFEVNESKKMDALEVPNNEQAEIHFLVNEAIAILNGSSSETHRVMHISKPSLRIVLGGSFDKNSVVFLNALRYGSVLLVAALIAQSFNFDRSYWVTLSCAAVLSGATIMGTFHRAIQRSLGTIIGIFIASAILYFHPDGYLIAIAIFLLTFLTELAIVLNYGIAALFITPNALLLAESTTQIHDISYFSSARVTDVLIGCAIGLIGTFIMNHKSAANLLSHMMAKTIRSQQQFLVTLFSKETGLVKPQHSRELSKMQTNLTNLKLVYTTALGEIPRDKTRLNRLFPVIRSIEQLGHLLDSSANYKDRPVLNDRDLSQMLLVFETLAKAAEQEITFSKKDVPEIINFSKIQVEVQYLQDSLYTSGLKAQ</sequence>
<name>A0A2W7MD54_9BACI</name>